<proteinExistence type="predicted"/>
<keyword evidence="2" id="KW-1185">Reference proteome</keyword>
<protein>
    <submittedName>
        <fullName evidence="1">Uncharacterized protein</fullName>
    </submittedName>
</protein>
<accession>A0ABP6ZM91</accession>
<organism evidence="1 2">
    <name type="scientific">Kineosporia mesophila</name>
    <dbReference type="NCBI Taxonomy" id="566012"/>
    <lineage>
        <taxon>Bacteria</taxon>
        <taxon>Bacillati</taxon>
        <taxon>Actinomycetota</taxon>
        <taxon>Actinomycetes</taxon>
        <taxon>Kineosporiales</taxon>
        <taxon>Kineosporiaceae</taxon>
        <taxon>Kineosporia</taxon>
    </lineage>
</organism>
<evidence type="ECO:0000313" key="1">
    <source>
        <dbReference type="EMBL" id="GAA3614146.1"/>
    </source>
</evidence>
<evidence type="ECO:0000313" key="2">
    <source>
        <dbReference type="Proteomes" id="UP001501074"/>
    </source>
</evidence>
<dbReference type="Proteomes" id="UP001501074">
    <property type="component" value="Unassembled WGS sequence"/>
</dbReference>
<sequence length="96" mass="10722">MSVGVDRKVLLVDGFDIRETPDVVADEILDLEVTLSEQRRPVSRLCRLRRSTVLGRVQSIGAVDRRSRFISLAKVGPTDLGYLRSPPIGHQTLQQP</sequence>
<name>A0ABP6ZM91_9ACTN</name>
<gene>
    <name evidence="1" type="ORF">GCM10022223_32980</name>
</gene>
<reference evidence="2" key="1">
    <citation type="journal article" date="2019" name="Int. J. Syst. Evol. Microbiol.">
        <title>The Global Catalogue of Microorganisms (GCM) 10K type strain sequencing project: providing services to taxonomists for standard genome sequencing and annotation.</title>
        <authorList>
            <consortium name="The Broad Institute Genomics Platform"/>
            <consortium name="The Broad Institute Genome Sequencing Center for Infectious Disease"/>
            <person name="Wu L."/>
            <person name="Ma J."/>
        </authorList>
    </citation>
    <scope>NUCLEOTIDE SEQUENCE [LARGE SCALE GENOMIC DNA]</scope>
    <source>
        <strain evidence="2">JCM 16902</strain>
    </source>
</reference>
<dbReference type="EMBL" id="BAAAZO010000005">
    <property type="protein sequence ID" value="GAA3614146.1"/>
    <property type="molecule type" value="Genomic_DNA"/>
</dbReference>
<comment type="caution">
    <text evidence="1">The sequence shown here is derived from an EMBL/GenBank/DDBJ whole genome shotgun (WGS) entry which is preliminary data.</text>
</comment>